<evidence type="ECO:0000256" key="2">
    <source>
        <dbReference type="ARBA" id="ARBA00023125"/>
    </source>
</evidence>
<evidence type="ECO:0000256" key="3">
    <source>
        <dbReference type="ARBA" id="ARBA00023242"/>
    </source>
</evidence>
<dbReference type="PROSITE" id="PS50960">
    <property type="entry name" value="HTH_PSQ"/>
    <property type="match status" value="1"/>
</dbReference>
<dbReference type="PROSITE" id="PS51253">
    <property type="entry name" value="HTH_CENPB"/>
    <property type="match status" value="1"/>
</dbReference>
<keyword evidence="2 4" id="KW-0238">DNA-binding</keyword>
<feature type="DNA-binding region" description="H-T-H motif" evidence="4">
    <location>
        <begin position="109"/>
        <end position="129"/>
    </location>
</feature>
<feature type="region of interest" description="Disordered" evidence="5">
    <location>
        <begin position="1"/>
        <end position="85"/>
    </location>
</feature>
<protein>
    <recommendedName>
        <fullName evidence="11">HTH CENPB-type domain-containing protein</fullName>
    </recommendedName>
</protein>
<dbReference type="Gene3D" id="1.10.10.60">
    <property type="entry name" value="Homeodomain-like"/>
    <property type="match status" value="1"/>
</dbReference>
<gene>
    <name evidence="8" type="ORF">MAR_019551</name>
    <name evidence="9" type="ORF">MAR_021994</name>
</gene>
<name>A0ABY7E5W0_MYAAR</name>
<feature type="domain" description="HTH CENPB-type" evidence="7">
    <location>
        <begin position="136"/>
        <end position="209"/>
    </location>
</feature>
<evidence type="ECO:0000259" key="7">
    <source>
        <dbReference type="PROSITE" id="PS51253"/>
    </source>
</evidence>
<evidence type="ECO:0000259" key="6">
    <source>
        <dbReference type="PROSITE" id="PS50960"/>
    </source>
</evidence>
<dbReference type="InterPro" id="IPR050863">
    <property type="entry name" value="CenT-Element_Derived"/>
</dbReference>
<dbReference type="Pfam" id="PF05225">
    <property type="entry name" value="HTH_psq"/>
    <property type="match status" value="1"/>
</dbReference>
<proteinExistence type="predicted"/>
<dbReference type="EMBL" id="CP111016">
    <property type="protein sequence ID" value="WAR06625.1"/>
    <property type="molecule type" value="Genomic_DNA"/>
</dbReference>
<feature type="region of interest" description="Disordered" evidence="5">
    <location>
        <begin position="640"/>
        <end position="666"/>
    </location>
</feature>
<keyword evidence="3 4" id="KW-0539">Nucleus</keyword>
<dbReference type="PANTHER" id="PTHR19303">
    <property type="entry name" value="TRANSPOSON"/>
    <property type="match status" value="1"/>
</dbReference>
<dbReference type="Proteomes" id="UP001164746">
    <property type="component" value="Chromosome 5"/>
</dbReference>
<dbReference type="Pfam" id="PF03184">
    <property type="entry name" value="DDE_1"/>
    <property type="match status" value="1"/>
</dbReference>
<evidence type="ECO:0000256" key="1">
    <source>
        <dbReference type="ARBA" id="ARBA00004123"/>
    </source>
</evidence>
<feature type="domain" description="HTH psq-type" evidence="6">
    <location>
        <begin position="81"/>
        <end position="133"/>
    </location>
</feature>
<sequence>MGRPRRKLKLTKKAQESGEEGLLKIKMQPHRKRGIRMKLKKVPKQEPDDEDIDEGTSSPAEDDQDEEVVPRSSYRSPMTPGKPRKAYVTYSHEDLLNAVRCIKEEGMSVYKAAELYGVPKSTLHDKACGKSNMLFQRKGPSPLLSYDDEKKLVDYLLQMSNLGYMFSIQELRNLASELAVEKGKLCEGMLLSPRWHKSFRTRWPILNEKVFGDFRTCERKHRDEPRRKTLETFEFEEDGEQIQISTMADEMDICLSNYFTELRVILEKYDLMDRPGRIYCIDEVAIQYESGHPKARQIKSLKTSFPSRSETTVVSLIGCGNALGNSLPPFLIYPGFKLDSDLMKGKYPGVQGVCTENGLTDYSTMKHYLEKHFIEHAMLGMRSRTPPVLVLYDGSKSKVSPDTISWAKSHNIILFVLPPNSVNLKHPLEKGCFRQFKDHFIRETRIFREMYNVDFISRKAICKIVSEAYPVAMSCKNLVEMFGDIGIFPYKPSIVLCDELRTERFDRKTRYHSIKKRPPGMKDKGVQIWIKDDSQLKLIKSGRRRIIVQEDPNVDDVDSTATFLRDKKIQKMLEGNAGLRAKHGGESDYSDTDDFDDEEEQMVEMEMEDHNMNGVGVRRTFAQPAQSTDAFKMDNSHAYALPGNSVAESNNSGTQTPGQGETEPDPMEQTRVAVQALQDIANDYQYVTASSLPMNTTVQNVTLNSGRMIQVVVQAPADQVIESEQIIESVEQIEIDNSVDSIIPMSVATEIVESGETIVQNS</sequence>
<dbReference type="InterPro" id="IPR009057">
    <property type="entry name" value="Homeodomain-like_sf"/>
</dbReference>
<comment type="subcellular location">
    <subcellularLocation>
        <location evidence="1 4">Nucleus</location>
    </subcellularLocation>
</comment>
<evidence type="ECO:0000256" key="5">
    <source>
        <dbReference type="SAM" id="MobiDB-lite"/>
    </source>
</evidence>
<evidence type="ECO:0000313" key="10">
    <source>
        <dbReference type="Proteomes" id="UP001164746"/>
    </source>
</evidence>
<dbReference type="Gene3D" id="3.30.420.10">
    <property type="entry name" value="Ribonuclease H-like superfamily/Ribonuclease H"/>
    <property type="match status" value="1"/>
</dbReference>
<evidence type="ECO:0000256" key="4">
    <source>
        <dbReference type="PROSITE-ProRule" id="PRU00320"/>
    </source>
</evidence>
<organism evidence="8 10">
    <name type="scientific">Mya arenaria</name>
    <name type="common">Soft-shell clam</name>
    <dbReference type="NCBI Taxonomy" id="6604"/>
    <lineage>
        <taxon>Eukaryota</taxon>
        <taxon>Metazoa</taxon>
        <taxon>Spiralia</taxon>
        <taxon>Lophotrochozoa</taxon>
        <taxon>Mollusca</taxon>
        <taxon>Bivalvia</taxon>
        <taxon>Autobranchia</taxon>
        <taxon>Heteroconchia</taxon>
        <taxon>Euheterodonta</taxon>
        <taxon>Imparidentia</taxon>
        <taxon>Neoheterodontei</taxon>
        <taxon>Myida</taxon>
        <taxon>Myoidea</taxon>
        <taxon>Myidae</taxon>
        <taxon>Mya</taxon>
    </lineage>
</organism>
<evidence type="ECO:0000313" key="8">
    <source>
        <dbReference type="EMBL" id="WAR04182.1"/>
    </source>
</evidence>
<evidence type="ECO:0008006" key="11">
    <source>
        <dbReference type="Google" id="ProtNLM"/>
    </source>
</evidence>
<dbReference type="InterPro" id="IPR036397">
    <property type="entry name" value="RNaseH_sf"/>
</dbReference>
<dbReference type="InterPro" id="IPR004875">
    <property type="entry name" value="DDE_SF_endonuclease_dom"/>
</dbReference>
<dbReference type="InterPro" id="IPR006600">
    <property type="entry name" value="HTH_CenpB_DNA-bd_dom"/>
</dbReference>
<evidence type="ECO:0000313" key="9">
    <source>
        <dbReference type="EMBL" id="WAR06625.1"/>
    </source>
</evidence>
<accession>A0ABY7E5W0</accession>
<feature type="compositionally biased region" description="Basic residues" evidence="5">
    <location>
        <begin position="1"/>
        <end position="12"/>
    </location>
</feature>
<feature type="compositionally biased region" description="Acidic residues" evidence="5">
    <location>
        <begin position="47"/>
        <end position="67"/>
    </location>
</feature>
<reference evidence="8" key="1">
    <citation type="submission" date="2022-11" db="EMBL/GenBank/DDBJ databases">
        <title>Centuries of genome instability and evolution in soft-shell clam transmissible cancer (bioRxiv).</title>
        <authorList>
            <person name="Hart S.F.M."/>
            <person name="Yonemitsu M.A."/>
            <person name="Giersch R.M."/>
            <person name="Beal B.F."/>
            <person name="Arriagada G."/>
            <person name="Davis B.W."/>
            <person name="Ostrander E.A."/>
            <person name="Goff S.P."/>
            <person name="Metzger M.J."/>
        </authorList>
    </citation>
    <scope>NUCLEOTIDE SEQUENCE</scope>
    <source>
        <strain evidence="8">MELC-2E11</strain>
        <tissue evidence="8">Siphon/mantle</tissue>
    </source>
</reference>
<feature type="compositionally biased region" description="Basic residues" evidence="5">
    <location>
        <begin position="27"/>
        <end position="42"/>
    </location>
</feature>
<keyword evidence="10" id="KW-1185">Reference proteome</keyword>
<dbReference type="InterPro" id="IPR007889">
    <property type="entry name" value="HTH_Psq"/>
</dbReference>
<feature type="compositionally biased region" description="Polar residues" evidence="5">
    <location>
        <begin position="646"/>
        <end position="659"/>
    </location>
</feature>
<dbReference type="PANTHER" id="PTHR19303:SF74">
    <property type="entry name" value="POGO TRANSPOSABLE ELEMENT WITH KRAB DOMAIN"/>
    <property type="match status" value="1"/>
</dbReference>
<dbReference type="SUPFAM" id="SSF46689">
    <property type="entry name" value="Homeodomain-like"/>
    <property type="match status" value="1"/>
</dbReference>
<dbReference type="EMBL" id="CP111016">
    <property type="protein sequence ID" value="WAR04182.1"/>
    <property type="molecule type" value="Genomic_DNA"/>
</dbReference>